<name>A0AAV1R7V7_9ROSI</name>
<dbReference type="EMBL" id="CAWUPB010000913">
    <property type="protein sequence ID" value="CAK7330085.1"/>
    <property type="molecule type" value="Genomic_DNA"/>
</dbReference>
<comment type="caution">
    <text evidence="1">The sequence shown here is derived from an EMBL/GenBank/DDBJ whole genome shotgun (WGS) entry which is preliminary data.</text>
</comment>
<reference evidence="1 2" key="1">
    <citation type="submission" date="2024-01" db="EMBL/GenBank/DDBJ databases">
        <authorList>
            <person name="Waweru B."/>
        </authorList>
    </citation>
    <scope>NUCLEOTIDE SEQUENCE [LARGE SCALE GENOMIC DNA]</scope>
</reference>
<dbReference type="Proteomes" id="UP001314170">
    <property type="component" value="Unassembled WGS sequence"/>
</dbReference>
<evidence type="ECO:0000313" key="2">
    <source>
        <dbReference type="Proteomes" id="UP001314170"/>
    </source>
</evidence>
<protein>
    <submittedName>
        <fullName evidence="1">Uncharacterized protein</fullName>
    </submittedName>
</protein>
<keyword evidence="2" id="KW-1185">Reference proteome</keyword>
<dbReference type="AlphaFoldDB" id="A0AAV1R7V7"/>
<organism evidence="1 2">
    <name type="scientific">Dovyalis caffra</name>
    <dbReference type="NCBI Taxonomy" id="77055"/>
    <lineage>
        <taxon>Eukaryota</taxon>
        <taxon>Viridiplantae</taxon>
        <taxon>Streptophyta</taxon>
        <taxon>Embryophyta</taxon>
        <taxon>Tracheophyta</taxon>
        <taxon>Spermatophyta</taxon>
        <taxon>Magnoliopsida</taxon>
        <taxon>eudicotyledons</taxon>
        <taxon>Gunneridae</taxon>
        <taxon>Pentapetalae</taxon>
        <taxon>rosids</taxon>
        <taxon>fabids</taxon>
        <taxon>Malpighiales</taxon>
        <taxon>Salicaceae</taxon>
        <taxon>Flacourtieae</taxon>
        <taxon>Dovyalis</taxon>
    </lineage>
</organism>
<gene>
    <name evidence="1" type="ORF">DCAF_LOCUS7765</name>
</gene>
<sequence length="70" mass="7770">MAKTHLHSRIKCFKLCCEFVKVAVLAAVTEKLKSGGIDGVYARGEQKIRGFGSYCFPSNSKDFGKIWCLP</sequence>
<accession>A0AAV1R7V7</accession>
<proteinExistence type="predicted"/>
<evidence type="ECO:0000313" key="1">
    <source>
        <dbReference type="EMBL" id="CAK7330085.1"/>
    </source>
</evidence>